<dbReference type="RefSeq" id="WP_274571436.1">
    <property type="nucleotide sequence ID" value="NZ_CP145606.1"/>
</dbReference>
<dbReference type="InterPro" id="IPR002771">
    <property type="entry name" value="Multi_antbiot-R_MarC"/>
</dbReference>
<dbReference type="NCBIfam" id="TIGR00427">
    <property type="entry name" value="NAAT family transporter"/>
    <property type="match status" value="1"/>
</dbReference>
<proteinExistence type="inferred from homology"/>
<dbReference type="AlphaFoldDB" id="A0A9X4E1A8"/>
<dbReference type="GO" id="GO:0005886">
    <property type="term" value="C:plasma membrane"/>
    <property type="evidence" value="ECO:0007669"/>
    <property type="project" value="UniProtKB-SubCell"/>
</dbReference>
<feature type="transmembrane region" description="Helical" evidence="7">
    <location>
        <begin position="38"/>
        <end position="61"/>
    </location>
</feature>
<keyword evidence="5 7" id="KW-1133">Transmembrane helix</keyword>
<protein>
    <recommendedName>
        <fullName evidence="7">UPF0056 membrane protein</fullName>
    </recommendedName>
</protein>
<evidence type="ECO:0000256" key="4">
    <source>
        <dbReference type="ARBA" id="ARBA00022692"/>
    </source>
</evidence>
<dbReference type="EMBL" id="CP146598">
    <property type="protein sequence ID" value="WWY03339.1"/>
    <property type="molecule type" value="Genomic_DNA"/>
</dbReference>
<evidence type="ECO:0000313" key="8">
    <source>
        <dbReference type="EMBL" id="MDD9326929.1"/>
    </source>
</evidence>
<evidence type="ECO:0000256" key="3">
    <source>
        <dbReference type="ARBA" id="ARBA00022475"/>
    </source>
</evidence>
<evidence type="ECO:0000313" key="9">
    <source>
        <dbReference type="EMBL" id="WWY03339.1"/>
    </source>
</evidence>
<dbReference type="Pfam" id="PF01914">
    <property type="entry name" value="MarC"/>
    <property type="match status" value="1"/>
</dbReference>
<keyword evidence="4 7" id="KW-0812">Transmembrane</keyword>
<evidence type="ECO:0000256" key="5">
    <source>
        <dbReference type="ARBA" id="ARBA00022989"/>
    </source>
</evidence>
<dbReference type="Proteomes" id="UP001149607">
    <property type="component" value="Chromosome"/>
</dbReference>
<feature type="transmembrane region" description="Helical" evidence="7">
    <location>
        <begin position="222"/>
        <end position="245"/>
    </location>
</feature>
<sequence>MPFQTAFFVQAAHLPHFSLILSPFPFHPSDTMNYLHQFGLAFMAFFAIMNPISSLPVYLSLTEDDSPATAKAVARKGLMIAFLIVLVFSLSGQWIFEMFGITLYALRVTGGILVLMIGLHMVQGNRSPMHRQPKPDEHEPPEQVLEERMSVAVSPLGMPLLAGPGTIATAMNLSVGETYGSKLITVAAFAVLCLMTYVLFLYGSAVTRLLGKNVMNVVTRMMGLILAVIGAQMLIAGLQGAFPVLR</sequence>
<evidence type="ECO:0000313" key="10">
    <source>
        <dbReference type="Proteomes" id="UP001149607"/>
    </source>
</evidence>
<reference evidence="9" key="2">
    <citation type="submission" date="2024-02" db="EMBL/GenBank/DDBJ databases">
        <title>Neisseria leonii sp. nov.</title>
        <authorList>
            <person name="Boutroux M."/>
            <person name="Favre-Rochex S."/>
            <person name="Gorgette O."/>
            <person name="Touak G."/>
            <person name="Muhle E."/>
            <person name="Chesneau O."/>
            <person name="Clermont D."/>
            <person name="Rahi P."/>
        </authorList>
    </citation>
    <scope>NUCLEOTIDE SEQUENCE</scope>
    <source>
        <strain evidence="9">51.81</strain>
    </source>
</reference>
<comment type="caution">
    <text evidence="7">Lacks conserved residue(s) required for the propagation of feature annotation.</text>
</comment>
<comment type="similarity">
    <text evidence="2 7">Belongs to the UPF0056 (MarC) family.</text>
</comment>
<gene>
    <name evidence="8" type="ORF">ORY91_000302</name>
    <name evidence="9" type="ORF">V9W64_00885</name>
</gene>
<keyword evidence="3" id="KW-1003">Cell membrane</keyword>
<comment type="subcellular location">
    <subcellularLocation>
        <location evidence="1 7">Cell membrane</location>
        <topology evidence="1 7">Multi-pass membrane protein</topology>
    </subcellularLocation>
</comment>
<evidence type="ECO:0000256" key="7">
    <source>
        <dbReference type="RuleBase" id="RU362048"/>
    </source>
</evidence>
<organism evidence="8">
    <name type="scientific">Neisseria leonii</name>
    <dbReference type="NCBI Taxonomy" id="2995413"/>
    <lineage>
        <taxon>Bacteria</taxon>
        <taxon>Pseudomonadati</taxon>
        <taxon>Pseudomonadota</taxon>
        <taxon>Betaproteobacteria</taxon>
        <taxon>Neisseriales</taxon>
        <taxon>Neisseriaceae</taxon>
        <taxon>Neisseria</taxon>
    </lineage>
</organism>
<feature type="transmembrane region" description="Helical" evidence="7">
    <location>
        <begin position="101"/>
        <end position="122"/>
    </location>
</feature>
<reference evidence="8" key="1">
    <citation type="submission" date="2022-10" db="EMBL/GenBank/DDBJ databases">
        <authorList>
            <person name="Boutroux M."/>
        </authorList>
    </citation>
    <scope>NUCLEOTIDE SEQUENCE</scope>
    <source>
        <strain evidence="8">51.81</strain>
    </source>
</reference>
<accession>A0A9X4E1A8</accession>
<feature type="transmembrane region" description="Helical" evidence="7">
    <location>
        <begin position="183"/>
        <end position="202"/>
    </location>
</feature>
<dbReference type="PANTHER" id="PTHR33508:SF1">
    <property type="entry name" value="UPF0056 MEMBRANE PROTEIN YHCE"/>
    <property type="match status" value="1"/>
</dbReference>
<dbReference type="EMBL" id="JAPQFL010000001">
    <property type="protein sequence ID" value="MDD9326929.1"/>
    <property type="molecule type" value="Genomic_DNA"/>
</dbReference>
<keyword evidence="6 7" id="KW-0472">Membrane</keyword>
<keyword evidence="10" id="KW-1185">Reference proteome</keyword>
<dbReference type="PANTHER" id="PTHR33508">
    <property type="entry name" value="UPF0056 MEMBRANE PROTEIN YHCE"/>
    <property type="match status" value="1"/>
</dbReference>
<evidence type="ECO:0000256" key="2">
    <source>
        <dbReference type="ARBA" id="ARBA00009784"/>
    </source>
</evidence>
<feature type="transmembrane region" description="Helical" evidence="7">
    <location>
        <begin position="73"/>
        <end position="95"/>
    </location>
</feature>
<name>A0A9X4E1A8_9NEIS</name>
<evidence type="ECO:0000256" key="6">
    <source>
        <dbReference type="ARBA" id="ARBA00023136"/>
    </source>
</evidence>
<evidence type="ECO:0000256" key="1">
    <source>
        <dbReference type="ARBA" id="ARBA00004651"/>
    </source>
</evidence>